<proteinExistence type="predicted"/>
<feature type="non-terminal residue" evidence="1">
    <location>
        <position position="1"/>
    </location>
</feature>
<sequence>GFLVDINAGSISLSPSSVTDILACITIFLATESRAPILRDWQRLAGHLNWLLNVLPWGRPALTELYRKMSGKDIGHRGVFINAEVISDLSWLAQIIPASIGIRFVDDGMW</sequence>
<dbReference type="AlphaFoldDB" id="A0A165WU14"/>
<dbReference type="EMBL" id="KV417736">
    <property type="protein sequence ID" value="KZP07915.1"/>
    <property type="molecule type" value="Genomic_DNA"/>
</dbReference>
<feature type="non-terminal residue" evidence="1">
    <location>
        <position position="110"/>
    </location>
</feature>
<dbReference type="OrthoDB" id="3249498at2759"/>
<keyword evidence="2" id="KW-1185">Reference proteome</keyword>
<accession>A0A165WU14</accession>
<gene>
    <name evidence="1" type="ORF">FIBSPDRAFT_679170</name>
</gene>
<name>A0A165WU14_9AGAM</name>
<protein>
    <submittedName>
        <fullName evidence="1">Uncharacterized protein</fullName>
    </submittedName>
</protein>
<organism evidence="1 2">
    <name type="scientific">Athelia psychrophila</name>
    <dbReference type="NCBI Taxonomy" id="1759441"/>
    <lineage>
        <taxon>Eukaryota</taxon>
        <taxon>Fungi</taxon>
        <taxon>Dikarya</taxon>
        <taxon>Basidiomycota</taxon>
        <taxon>Agaricomycotina</taxon>
        <taxon>Agaricomycetes</taxon>
        <taxon>Agaricomycetidae</taxon>
        <taxon>Atheliales</taxon>
        <taxon>Atheliaceae</taxon>
        <taxon>Athelia</taxon>
    </lineage>
</organism>
<reference evidence="1 2" key="1">
    <citation type="journal article" date="2016" name="Mol. Biol. Evol.">
        <title>Comparative Genomics of Early-Diverging Mushroom-Forming Fungi Provides Insights into the Origins of Lignocellulose Decay Capabilities.</title>
        <authorList>
            <person name="Nagy L.G."/>
            <person name="Riley R."/>
            <person name="Tritt A."/>
            <person name="Adam C."/>
            <person name="Daum C."/>
            <person name="Floudas D."/>
            <person name="Sun H."/>
            <person name="Yadav J.S."/>
            <person name="Pangilinan J."/>
            <person name="Larsson K.H."/>
            <person name="Matsuura K."/>
            <person name="Barry K."/>
            <person name="Labutti K."/>
            <person name="Kuo R."/>
            <person name="Ohm R.A."/>
            <person name="Bhattacharya S.S."/>
            <person name="Shirouzu T."/>
            <person name="Yoshinaga Y."/>
            <person name="Martin F.M."/>
            <person name="Grigoriev I.V."/>
            <person name="Hibbett D.S."/>
        </authorList>
    </citation>
    <scope>NUCLEOTIDE SEQUENCE [LARGE SCALE GENOMIC DNA]</scope>
    <source>
        <strain evidence="1 2">CBS 109695</strain>
    </source>
</reference>
<evidence type="ECO:0000313" key="1">
    <source>
        <dbReference type="EMBL" id="KZP07915.1"/>
    </source>
</evidence>
<evidence type="ECO:0000313" key="2">
    <source>
        <dbReference type="Proteomes" id="UP000076532"/>
    </source>
</evidence>
<dbReference type="Proteomes" id="UP000076532">
    <property type="component" value="Unassembled WGS sequence"/>
</dbReference>